<feature type="region of interest" description="Disordered" evidence="1">
    <location>
        <begin position="570"/>
        <end position="607"/>
    </location>
</feature>
<gene>
    <name evidence="2" type="ORF">CBR_g36973</name>
</gene>
<feature type="compositionally biased region" description="Low complexity" evidence="1">
    <location>
        <begin position="579"/>
        <end position="588"/>
    </location>
</feature>
<feature type="region of interest" description="Disordered" evidence="1">
    <location>
        <begin position="132"/>
        <end position="191"/>
    </location>
</feature>
<reference evidence="2 3" key="1">
    <citation type="journal article" date="2018" name="Cell">
        <title>The Chara Genome: Secondary Complexity and Implications for Plant Terrestrialization.</title>
        <authorList>
            <person name="Nishiyama T."/>
            <person name="Sakayama H."/>
            <person name="Vries J.D."/>
            <person name="Buschmann H."/>
            <person name="Saint-Marcoux D."/>
            <person name="Ullrich K.K."/>
            <person name="Haas F.B."/>
            <person name="Vanderstraeten L."/>
            <person name="Becker D."/>
            <person name="Lang D."/>
            <person name="Vosolsobe S."/>
            <person name="Rombauts S."/>
            <person name="Wilhelmsson P.K.I."/>
            <person name="Janitza P."/>
            <person name="Kern R."/>
            <person name="Heyl A."/>
            <person name="Rumpler F."/>
            <person name="Villalobos L.I.A.C."/>
            <person name="Clay J.M."/>
            <person name="Skokan R."/>
            <person name="Toyoda A."/>
            <person name="Suzuki Y."/>
            <person name="Kagoshima H."/>
            <person name="Schijlen E."/>
            <person name="Tajeshwar N."/>
            <person name="Catarino B."/>
            <person name="Hetherington A.J."/>
            <person name="Saltykova A."/>
            <person name="Bonnot C."/>
            <person name="Breuninger H."/>
            <person name="Symeonidi A."/>
            <person name="Radhakrishnan G.V."/>
            <person name="Van Nieuwerburgh F."/>
            <person name="Deforce D."/>
            <person name="Chang C."/>
            <person name="Karol K.G."/>
            <person name="Hedrich R."/>
            <person name="Ulvskov P."/>
            <person name="Glockner G."/>
            <person name="Delwiche C.F."/>
            <person name="Petrasek J."/>
            <person name="Van de Peer Y."/>
            <person name="Friml J."/>
            <person name="Beilby M."/>
            <person name="Dolan L."/>
            <person name="Kohara Y."/>
            <person name="Sugano S."/>
            <person name="Fujiyama A."/>
            <person name="Delaux P.-M."/>
            <person name="Quint M."/>
            <person name="TheiBen G."/>
            <person name="Hagemann M."/>
            <person name="Harholt J."/>
            <person name="Dunand C."/>
            <person name="Zachgo S."/>
            <person name="Langdale J."/>
            <person name="Maumus F."/>
            <person name="Straeten D.V.D."/>
            <person name="Gould S.B."/>
            <person name="Rensing S.A."/>
        </authorList>
    </citation>
    <scope>NUCLEOTIDE SEQUENCE [LARGE SCALE GENOMIC DNA]</scope>
    <source>
        <strain evidence="2 3">S276</strain>
    </source>
</reference>
<evidence type="ECO:0000256" key="1">
    <source>
        <dbReference type="SAM" id="MobiDB-lite"/>
    </source>
</evidence>
<feature type="region of interest" description="Disordered" evidence="1">
    <location>
        <begin position="1539"/>
        <end position="1603"/>
    </location>
</feature>
<evidence type="ECO:0000313" key="2">
    <source>
        <dbReference type="EMBL" id="GBG63205.1"/>
    </source>
</evidence>
<accession>A0A388JZL0</accession>
<feature type="compositionally biased region" description="Low complexity" evidence="1">
    <location>
        <begin position="1548"/>
        <end position="1569"/>
    </location>
</feature>
<evidence type="ECO:0000313" key="3">
    <source>
        <dbReference type="Proteomes" id="UP000265515"/>
    </source>
</evidence>
<feature type="compositionally biased region" description="Polar residues" evidence="1">
    <location>
        <begin position="139"/>
        <end position="151"/>
    </location>
</feature>
<dbReference type="Proteomes" id="UP000265515">
    <property type="component" value="Unassembled WGS sequence"/>
</dbReference>
<feature type="compositionally biased region" description="Basic and acidic residues" evidence="1">
    <location>
        <begin position="697"/>
        <end position="709"/>
    </location>
</feature>
<feature type="compositionally biased region" description="Basic and acidic residues" evidence="1">
    <location>
        <begin position="1"/>
        <end position="26"/>
    </location>
</feature>
<feature type="region of interest" description="Disordered" evidence="1">
    <location>
        <begin position="667"/>
        <end position="716"/>
    </location>
</feature>
<feature type="compositionally biased region" description="Basic and acidic residues" evidence="1">
    <location>
        <begin position="152"/>
        <end position="172"/>
    </location>
</feature>
<feature type="region of interest" description="Disordered" evidence="1">
    <location>
        <begin position="474"/>
        <end position="521"/>
    </location>
</feature>
<feature type="compositionally biased region" description="Acidic residues" evidence="1">
    <location>
        <begin position="1687"/>
        <end position="1701"/>
    </location>
</feature>
<feature type="compositionally biased region" description="Low complexity" evidence="1">
    <location>
        <begin position="1322"/>
        <end position="1337"/>
    </location>
</feature>
<feature type="region of interest" description="Disordered" evidence="1">
    <location>
        <begin position="1663"/>
        <end position="1768"/>
    </location>
</feature>
<feature type="region of interest" description="Disordered" evidence="1">
    <location>
        <begin position="944"/>
        <end position="981"/>
    </location>
</feature>
<feature type="compositionally biased region" description="Gly residues" evidence="1">
    <location>
        <begin position="1663"/>
        <end position="1675"/>
    </location>
</feature>
<feature type="compositionally biased region" description="Low complexity" evidence="1">
    <location>
        <begin position="1580"/>
        <end position="1591"/>
    </location>
</feature>
<sequence>MDSSRKRQRDEDDDDGRLGGDEDGGKHWSSGRHGGGVILGKARLAPLQLSPESGCLQSATRFQVSKGAAGKTSNQIVEHCAHLELASFLRADCGDGVGEADGQGRSPAAAAMGTGGVTNILPSSRVSGPCSPGLCSSSRGQVSSNSCSTSGAREREREMERALIDVNEVPRTEDDDNLLQGRKGRRKKESRVGIVRVARAAEDEGEGEGEGEEGVVQLEGDCCFVKLPAGMAPGAAREIDEEEGSAASSSPCESELVRARVARSGMADDGSGGEPCTADLRLACSGGGCPTATVGCSKRLESVERLRKRVDMGFKKLESREHIINCSDSVRVSSGEEGVSAADPPAKVGAGAATKMPMQLLLGPRGSKEYTEENGGGGQFQAAPSIVGRRSSCRESDEAADTLLPFGAQQVTTGGGSMVRAAEMSRWPQHGGRQHQALEQPMLAFRESSEGRDPSSVVLRRRPAQLGLLEVLGGGVGSEEDTHCTTTEGTSIMGRTGGEEGTAGRSTKLDESVSEEEEQQRLQWPSLLHFGGQEEESRVSTMLRVGVEPGTETTRSYDRDVHQEQHQARVDRQGERWAGSPPSGMPSSCCTRRSRESGGHCGVSGREHSPTYALSAVGRHAYGGGDALGGASGAIAGSRGVRGVEDTLSVFHGSASPTVACFQVSDRTVGGEGRGRGRATTTTSEDPQRSWKGPTMPERRVRNSSDSRDGTLGGGAGLRCELVTRDQIHTPSSLVRSASATASTSAAALRGDIAVGGGIEGRSDAKCPSDGGTESWTRGWGVENVVDIGNARRSGNLACHSPGSPSAGPLPYAIACSRPHDACAKRRGMGRDSTEGSEEGKVEGDEGIKKVRRLLIGKTREGLDFVSSPAKTDCERVRETFFSSAAQNHHHRHYRPEAHLQLLWLQQQKQREQLEHDRVLREKLEHSNVVEERAARNRAFLQMDGAHHQHNRLRRSSVPLGSSDEDRHRHAPTERNSSLFSVQSSGRVSSLSSLSSSCLAFDAAAAPTDGPPGLSAVDRHAAGGSRHLPFAVPSRSNIERGTSADLPVRDDKEHSIEPAATWPGALSSPVNARALAIRNYDLPGAMSVSASAGLGGIDLFRSAGAHAEAAVSGGGEFRRQAQSLTPVNVSLAGLDVAAPTAGYEREISCSWAVGAGGGGLQATPYLGMLPFLTRQQQGSGHPILEASSGCRAACLPSPIISSRHGRCSAILSSAAKCLSRRVGGRDGAQMPAAGATASAAAAGASPYAHGAGFGAIPMGELVRGSELRGVNSSPSRVGRNAEFMREMFRLRGTTDLTAMCMRSMEPSTACSSSCTAPPGLEQHQGQQQQSSDQGGVSAATALEAYKSSMAMRRDLIFRVDGPTVQHKVGPLNLNWTPKEAIYRIIIGGLNPVPRKEYSEVYGAIPKVWINAHGAHKSTRLLQTRGISEETLLGAYKQWFGKKQWGPKLKNRQAVFCRVMEKENGVAFSIGGCALVRRSVRPDVQFYKDQPIHCDDEPGMSWLWLCRVEKLFSHRGDDDRVYAWGTVRWFHRHPLTSAAEDSSAVIKGNNNESNNNNNCNANNNNNKNVNSKGFPPPAPRPSTSSPPSSTSPWAGRSHSQHPARAHRFLESTEQASDHDVPPARYLERFPADDRFALSMNSSRGADEVADVELGVGVGVGLLGRGSGVVLGGGGGDSLSPRRRRSARDDDDEEEEEEEEEEFSAPAIEHPLCYTSSPHHRRQQQQLQLLTNSSSCAEGRTKMAGSQTTTTTTTGGSSASTRSSSAGGGVKLPLRLDEVEDACPVPLHLFVKDMKLVHDCKCEMLERENDRSLQEWAEKKGHCKTAPVCAKHELPEGYCVCQRRPLKGTAHADWNRNYWWYTAGGPPAVSPVQYSPTLALSDTTRCDPAPPPPPPPPTLRSSSSSSQQQHQHANLPLGL</sequence>
<keyword evidence="3" id="KW-1185">Reference proteome</keyword>
<proteinExistence type="predicted"/>
<feature type="region of interest" description="Disordered" evidence="1">
    <location>
        <begin position="1"/>
        <end position="37"/>
    </location>
</feature>
<feature type="compositionally biased region" description="Basic and acidic residues" evidence="1">
    <location>
        <begin position="964"/>
        <end position="973"/>
    </location>
</feature>
<feature type="region of interest" description="Disordered" evidence="1">
    <location>
        <begin position="1311"/>
        <end position="1337"/>
    </location>
</feature>
<dbReference type="EMBL" id="BFEA01000036">
    <property type="protein sequence ID" value="GBG63205.1"/>
    <property type="molecule type" value="Genomic_DNA"/>
</dbReference>
<feature type="region of interest" description="Disordered" evidence="1">
    <location>
        <begin position="1878"/>
        <end position="1917"/>
    </location>
</feature>
<name>A0A388JZL0_CHABU</name>
<feature type="compositionally biased region" description="Pro residues" evidence="1">
    <location>
        <begin position="1886"/>
        <end position="1896"/>
    </location>
</feature>
<dbReference type="Gramene" id="GBG63205">
    <property type="protein sequence ID" value="GBG63205"/>
    <property type="gene ID" value="CBR_g36973"/>
</dbReference>
<feature type="compositionally biased region" description="Low complexity" evidence="1">
    <location>
        <begin position="1742"/>
        <end position="1763"/>
    </location>
</feature>
<protein>
    <submittedName>
        <fullName evidence="2">Uncharacterized protein</fullName>
    </submittedName>
</protein>
<comment type="caution">
    <text evidence="2">The sequence shown here is derived from an EMBL/GenBank/DDBJ whole genome shotgun (WGS) entry which is preliminary data.</text>
</comment>
<organism evidence="2 3">
    <name type="scientific">Chara braunii</name>
    <name type="common">Braun's stonewort</name>
    <dbReference type="NCBI Taxonomy" id="69332"/>
    <lineage>
        <taxon>Eukaryota</taxon>
        <taxon>Viridiplantae</taxon>
        <taxon>Streptophyta</taxon>
        <taxon>Charophyceae</taxon>
        <taxon>Charales</taxon>
        <taxon>Characeae</taxon>
        <taxon>Chara</taxon>
    </lineage>
</organism>